<dbReference type="PANTHER" id="PTHR11934:SF0">
    <property type="entry name" value="RIBOSE-5-PHOSPHATE ISOMERASE"/>
    <property type="match status" value="1"/>
</dbReference>
<dbReference type="InterPro" id="IPR020672">
    <property type="entry name" value="Ribose5P_isomerase_typA_subgr"/>
</dbReference>
<feature type="binding site" evidence="3">
    <location>
        <position position="123"/>
    </location>
    <ligand>
        <name>substrate</name>
    </ligand>
</feature>
<protein>
    <recommendedName>
        <fullName evidence="3">Ribose-5-phosphate isomerase A</fullName>
        <ecNumber evidence="3">5.3.1.6</ecNumber>
    </recommendedName>
    <alternativeName>
        <fullName evidence="3">Phosphoriboisomerase A</fullName>
        <shortName evidence="3">PRI</shortName>
    </alternativeName>
</protein>
<dbReference type="EC" id="5.3.1.6" evidence="3"/>
<dbReference type="InterPro" id="IPR004788">
    <property type="entry name" value="Ribose5P_isomerase_type_A"/>
</dbReference>
<evidence type="ECO:0000313" key="4">
    <source>
        <dbReference type="EMBL" id="SHJ75828.1"/>
    </source>
</evidence>
<comment type="similarity">
    <text evidence="3">Belongs to the ribose 5-phosphate isomerase family.</text>
</comment>
<comment type="subunit">
    <text evidence="3">Homodimer.</text>
</comment>
<dbReference type="Gene3D" id="3.30.70.260">
    <property type="match status" value="1"/>
</dbReference>
<gene>
    <name evidence="3" type="primary">rpiA</name>
    <name evidence="4" type="ORF">SAMN05443507_103107</name>
</gene>
<feature type="active site" description="Proton acceptor" evidence="3">
    <location>
        <position position="105"/>
    </location>
</feature>
<evidence type="ECO:0000256" key="1">
    <source>
        <dbReference type="ARBA" id="ARBA00001713"/>
    </source>
</evidence>
<dbReference type="STRING" id="1830138.SAMN05443507_103107"/>
<dbReference type="Gene3D" id="3.40.50.1360">
    <property type="match status" value="1"/>
</dbReference>
<dbReference type="RefSeq" id="WP_278247829.1">
    <property type="nucleotide sequence ID" value="NZ_FRAF01000003.1"/>
</dbReference>
<evidence type="ECO:0000256" key="3">
    <source>
        <dbReference type="HAMAP-Rule" id="MF_00170"/>
    </source>
</evidence>
<dbReference type="Pfam" id="PF06026">
    <property type="entry name" value="Rib_5-P_isom_A"/>
    <property type="match status" value="1"/>
</dbReference>
<dbReference type="Proteomes" id="UP000184016">
    <property type="component" value="Unassembled WGS sequence"/>
</dbReference>
<comment type="pathway">
    <text evidence="3">Carbohydrate degradation; pentose phosphate pathway; D-ribose 5-phosphate from D-ribulose 5-phosphate (non-oxidative stage): step 1/1.</text>
</comment>
<proteinExistence type="inferred from homology"/>
<dbReference type="AlphaFoldDB" id="A0A1M6LXA5"/>
<dbReference type="GO" id="GO:0006014">
    <property type="term" value="P:D-ribose metabolic process"/>
    <property type="evidence" value="ECO:0007669"/>
    <property type="project" value="TreeGrafter"/>
</dbReference>
<reference evidence="5" key="1">
    <citation type="submission" date="2016-11" db="EMBL/GenBank/DDBJ databases">
        <authorList>
            <person name="Varghese N."/>
            <person name="Submissions S."/>
        </authorList>
    </citation>
    <scope>NUCLEOTIDE SEQUENCE [LARGE SCALE GENOMIC DNA]</scope>
    <source>
        <strain evidence="5">USBA-503</strain>
    </source>
</reference>
<dbReference type="NCBIfam" id="TIGR00021">
    <property type="entry name" value="rpiA"/>
    <property type="match status" value="1"/>
</dbReference>
<dbReference type="CDD" id="cd01398">
    <property type="entry name" value="RPI_A"/>
    <property type="match status" value="1"/>
</dbReference>
<dbReference type="InterPro" id="IPR037171">
    <property type="entry name" value="NagB/RpiA_transferase-like"/>
</dbReference>
<dbReference type="PANTHER" id="PTHR11934">
    <property type="entry name" value="RIBOSE-5-PHOSPHATE ISOMERASE"/>
    <property type="match status" value="1"/>
</dbReference>
<dbReference type="HAMAP" id="MF_00170">
    <property type="entry name" value="Rib_5P_isom_A"/>
    <property type="match status" value="1"/>
</dbReference>
<dbReference type="GO" id="GO:0005829">
    <property type="term" value="C:cytosol"/>
    <property type="evidence" value="ECO:0007669"/>
    <property type="project" value="TreeGrafter"/>
</dbReference>
<comment type="function">
    <text evidence="3">Catalyzes the reversible conversion of ribose-5-phosphate to ribulose 5-phosphate.</text>
</comment>
<dbReference type="SUPFAM" id="SSF75445">
    <property type="entry name" value="D-ribose-5-phosphate isomerase (RpiA), lid domain"/>
    <property type="match status" value="1"/>
</dbReference>
<dbReference type="SUPFAM" id="SSF100950">
    <property type="entry name" value="NagB/RpiA/CoA transferase-like"/>
    <property type="match status" value="1"/>
</dbReference>
<feature type="binding site" evidence="3">
    <location>
        <begin position="96"/>
        <end position="99"/>
    </location>
    <ligand>
        <name>substrate</name>
    </ligand>
</feature>
<keyword evidence="5" id="KW-1185">Reference proteome</keyword>
<evidence type="ECO:0000313" key="5">
    <source>
        <dbReference type="Proteomes" id="UP000184016"/>
    </source>
</evidence>
<keyword evidence="2 3" id="KW-0413">Isomerase</keyword>
<comment type="catalytic activity">
    <reaction evidence="1 3">
        <text>aldehydo-D-ribose 5-phosphate = D-ribulose 5-phosphate</text>
        <dbReference type="Rhea" id="RHEA:14657"/>
        <dbReference type="ChEBI" id="CHEBI:58121"/>
        <dbReference type="ChEBI" id="CHEBI:58273"/>
        <dbReference type="EC" id="5.3.1.6"/>
    </reaction>
</comment>
<accession>A0A1M6LXA5</accession>
<name>A0A1M6LXA5_9BACL</name>
<dbReference type="FunFam" id="3.40.50.1360:FF:000001">
    <property type="entry name" value="Ribose-5-phosphate isomerase A"/>
    <property type="match status" value="1"/>
</dbReference>
<organism evidence="4 5">
    <name type="scientific">Alicyclobacillus tolerans</name>
    <dbReference type="NCBI Taxonomy" id="90970"/>
    <lineage>
        <taxon>Bacteria</taxon>
        <taxon>Bacillati</taxon>
        <taxon>Bacillota</taxon>
        <taxon>Bacilli</taxon>
        <taxon>Bacillales</taxon>
        <taxon>Alicyclobacillaceae</taxon>
        <taxon>Alicyclobacillus</taxon>
    </lineage>
</organism>
<evidence type="ECO:0000256" key="2">
    <source>
        <dbReference type="ARBA" id="ARBA00023235"/>
    </source>
</evidence>
<dbReference type="GO" id="GO:0009052">
    <property type="term" value="P:pentose-phosphate shunt, non-oxidative branch"/>
    <property type="evidence" value="ECO:0007669"/>
    <property type="project" value="UniProtKB-UniRule"/>
</dbReference>
<dbReference type="UniPathway" id="UPA00115">
    <property type="reaction ID" value="UER00412"/>
</dbReference>
<dbReference type="NCBIfam" id="NF001924">
    <property type="entry name" value="PRK00702.1"/>
    <property type="match status" value="1"/>
</dbReference>
<dbReference type="GO" id="GO:0004751">
    <property type="term" value="F:ribose-5-phosphate isomerase activity"/>
    <property type="evidence" value="ECO:0007669"/>
    <property type="project" value="UniProtKB-UniRule"/>
</dbReference>
<sequence length="230" mass="25133">MTQQNGKKLAAEAAVELIENGMWVGLGTGSTVYYAIEAIGRRIAEGLKIQCVCTSRETEKLAGEHGIPFVDINRAETLDIAIDGADEVDDHFNLIKGGGGALFREKMVASLARRFVIVVDASKRVQTLGKFKLPIEVAAFGHEHTARRIAALGCKTYLRHKDSVVYQTDNHNYIYDCDFGAIQQPAALHEQLKSLLGVVETGLFCNMANDVFWSDGEQVGHLVSDMAPLP</sequence>
<feature type="binding site" evidence="3">
    <location>
        <begin position="83"/>
        <end position="86"/>
    </location>
    <ligand>
        <name>substrate</name>
    </ligand>
</feature>
<dbReference type="EMBL" id="FRAF01000003">
    <property type="protein sequence ID" value="SHJ75828.1"/>
    <property type="molecule type" value="Genomic_DNA"/>
</dbReference>
<feature type="binding site" evidence="3">
    <location>
        <begin position="28"/>
        <end position="31"/>
    </location>
    <ligand>
        <name>substrate</name>
    </ligand>
</feature>